<keyword evidence="6" id="KW-1185">Reference proteome</keyword>
<dbReference type="GO" id="GO:0016301">
    <property type="term" value="F:kinase activity"/>
    <property type="evidence" value="ECO:0007669"/>
    <property type="project" value="InterPro"/>
</dbReference>
<feature type="region of interest" description="Disordered" evidence="3">
    <location>
        <begin position="317"/>
        <end position="341"/>
    </location>
</feature>
<dbReference type="AlphaFoldDB" id="A0A914VIU9"/>
<feature type="compositionally biased region" description="Pro residues" evidence="3">
    <location>
        <begin position="321"/>
        <end position="335"/>
    </location>
</feature>
<reference evidence="7" key="1">
    <citation type="submission" date="2022-11" db="UniProtKB">
        <authorList>
            <consortium name="WormBaseParasite"/>
        </authorList>
    </citation>
    <scope>IDENTIFICATION</scope>
</reference>
<feature type="signal peptide" evidence="4">
    <location>
        <begin position="1"/>
        <end position="20"/>
    </location>
</feature>
<accession>A0A914VIU9</accession>
<dbReference type="PANTHER" id="PTHR31153:SF1">
    <property type="entry name" value="CALMODULIN CALCIUM-DEPENDENT NAD KINASE"/>
    <property type="match status" value="1"/>
</dbReference>
<evidence type="ECO:0000313" key="6">
    <source>
        <dbReference type="Proteomes" id="UP000887566"/>
    </source>
</evidence>
<dbReference type="GO" id="GO:0005524">
    <property type="term" value="F:ATP binding"/>
    <property type="evidence" value="ECO:0007669"/>
    <property type="project" value="UniProtKB-KW"/>
</dbReference>
<proteinExistence type="predicted"/>
<evidence type="ECO:0000256" key="2">
    <source>
        <dbReference type="ARBA" id="ARBA00022840"/>
    </source>
</evidence>
<sequence>MYAAFLVLAAAAALMTESFAAVGKELRAVEVYENILENLSPSERGTYGPSLENHINMLKRFVWPHSSPLGNEMEHIKSILFSNATSCAAPVAVFIGGGTASGKSSLDDVWMMPMNMSCGFSYIDPDDIMMEMNAWHGMVNAGDQCAAALLHANASAIAKSAYSDAIANNYNVVYDGTMSNMNGTLERLSMAASKGYRIYFFGAWASTALAAERAIIRANFTGRYVPLCVIVESHMSFSNNFMDYIRLLPENQLYDTNTPPQAVLIYKNSTVVDATRFQQFLAEANDTEKDVEGKLTATTLAAYEALNKECYTCGISQQPTSPLPPPTSSSQPIPPTTTAQISTSPSSAYSLQPVMGIIALAVGLVICVI</sequence>
<keyword evidence="2" id="KW-0067">ATP-binding</keyword>
<evidence type="ECO:0000259" key="5">
    <source>
        <dbReference type="Pfam" id="PF06414"/>
    </source>
</evidence>
<name>A0A914VIU9_9BILA</name>
<evidence type="ECO:0000313" key="7">
    <source>
        <dbReference type="WBParaSite" id="PSAMB.scaffold2013size26020.g15976.t1"/>
    </source>
</evidence>
<dbReference type="Gene3D" id="3.40.50.300">
    <property type="entry name" value="P-loop containing nucleotide triphosphate hydrolases"/>
    <property type="match status" value="1"/>
</dbReference>
<dbReference type="InterPro" id="IPR027417">
    <property type="entry name" value="P-loop_NTPase"/>
</dbReference>
<dbReference type="Proteomes" id="UP000887566">
    <property type="component" value="Unplaced"/>
</dbReference>
<feature type="chain" id="PRO_5037572096" evidence="4">
    <location>
        <begin position="21"/>
        <end position="369"/>
    </location>
</feature>
<evidence type="ECO:0000256" key="1">
    <source>
        <dbReference type="ARBA" id="ARBA00022741"/>
    </source>
</evidence>
<keyword evidence="4" id="KW-0732">Signal</keyword>
<feature type="domain" description="Zeta toxin" evidence="5">
    <location>
        <begin position="86"/>
        <end position="241"/>
    </location>
</feature>
<protein>
    <submittedName>
        <fullName evidence="7">Zeta toxin domain-containing protein</fullName>
    </submittedName>
</protein>
<organism evidence="6 7">
    <name type="scientific">Plectus sambesii</name>
    <dbReference type="NCBI Taxonomy" id="2011161"/>
    <lineage>
        <taxon>Eukaryota</taxon>
        <taxon>Metazoa</taxon>
        <taxon>Ecdysozoa</taxon>
        <taxon>Nematoda</taxon>
        <taxon>Chromadorea</taxon>
        <taxon>Plectida</taxon>
        <taxon>Plectina</taxon>
        <taxon>Plectoidea</taxon>
        <taxon>Plectidae</taxon>
        <taxon>Plectus</taxon>
    </lineage>
</organism>
<dbReference type="SUPFAM" id="SSF52540">
    <property type="entry name" value="P-loop containing nucleoside triphosphate hydrolases"/>
    <property type="match status" value="1"/>
</dbReference>
<evidence type="ECO:0000256" key="3">
    <source>
        <dbReference type="SAM" id="MobiDB-lite"/>
    </source>
</evidence>
<evidence type="ECO:0000256" key="4">
    <source>
        <dbReference type="SAM" id="SignalP"/>
    </source>
</evidence>
<dbReference type="InterPro" id="IPR044802">
    <property type="entry name" value="NADKc-like"/>
</dbReference>
<dbReference type="Pfam" id="PF06414">
    <property type="entry name" value="Zeta_toxin"/>
    <property type="match status" value="1"/>
</dbReference>
<dbReference type="InterPro" id="IPR010488">
    <property type="entry name" value="Zeta_toxin_domain"/>
</dbReference>
<dbReference type="PANTHER" id="PTHR31153">
    <property type="entry name" value="CALMODULIN CALCIUM-DEPENDENT NAD KINASE"/>
    <property type="match status" value="1"/>
</dbReference>
<keyword evidence="1" id="KW-0547">Nucleotide-binding</keyword>
<dbReference type="WBParaSite" id="PSAMB.scaffold2013size26020.g15976.t1">
    <property type="protein sequence ID" value="PSAMB.scaffold2013size26020.g15976.t1"/>
    <property type="gene ID" value="PSAMB.scaffold2013size26020.g15976"/>
</dbReference>